<dbReference type="SMART" id="SM00304">
    <property type="entry name" value="HAMP"/>
    <property type="match status" value="1"/>
</dbReference>
<dbReference type="Gene3D" id="6.10.340.10">
    <property type="match status" value="1"/>
</dbReference>
<keyword evidence="4" id="KW-0812">Transmembrane</keyword>
<name>A0ABU5DXJ5_9PROT</name>
<dbReference type="SUPFAM" id="SSF58104">
    <property type="entry name" value="Methyl-accepting chemotaxis protein (MCP) signaling domain"/>
    <property type="match status" value="1"/>
</dbReference>
<reference evidence="7 8" key="1">
    <citation type="journal article" date="2013" name="Antonie Van Leeuwenhoek">
        <title>Dongia rigui sp. nov., isolated from freshwater of a large wetland in Korea.</title>
        <authorList>
            <person name="Baik K.S."/>
            <person name="Hwang Y.M."/>
            <person name="Choi J.S."/>
            <person name="Kwon J."/>
            <person name="Seong C.N."/>
        </authorList>
    </citation>
    <scope>NUCLEOTIDE SEQUENCE [LARGE SCALE GENOMIC DNA]</scope>
    <source>
        <strain evidence="7 8">04SU4-P</strain>
    </source>
</reference>
<organism evidence="7 8">
    <name type="scientific">Dongia rigui</name>
    <dbReference type="NCBI Taxonomy" id="940149"/>
    <lineage>
        <taxon>Bacteria</taxon>
        <taxon>Pseudomonadati</taxon>
        <taxon>Pseudomonadota</taxon>
        <taxon>Alphaproteobacteria</taxon>
        <taxon>Rhodospirillales</taxon>
        <taxon>Dongiaceae</taxon>
        <taxon>Dongia</taxon>
    </lineage>
</organism>
<keyword evidence="4" id="KW-1133">Transmembrane helix</keyword>
<dbReference type="Proteomes" id="UP001271769">
    <property type="component" value="Unassembled WGS sequence"/>
</dbReference>
<dbReference type="Pfam" id="PF00015">
    <property type="entry name" value="MCPsignal"/>
    <property type="match status" value="1"/>
</dbReference>
<dbReference type="RefSeq" id="WP_320500441.1">
    <property type="nucleotide sequence ID" value="NZ_JAXCLX010000001.1"/>
</dbReference>
<evidence type="ECO:0000256" key="3">
    <source>
        <dbReference type="PROSITE-ProRule" id="PRU00284"/>
    </source>
</evidence>
<dbReference type="InterPro" id="IPR003660">
    <property type="entry name" value="HAMP_dom"/>
</dbReference>
<evidence type="ECO:0000256" key="1">
    <source>
        <dbReference type="ARBA" id="ARBA00023224"/>
    </source>
</evidence>
<dbReference type="EMBL" id="JAXCLX010000001">
    <property type="protein sequence ID" value="MDY0872022.1"/>
    <property type="molecule type" value="Genomic_DNA"/>
</dbReference>
<evidence type="ECO:0000313" key="7">
    <source>
        <dbReference type="EMBL" id="MDY0872022.1"/>
    </source>
</evidence>
<dbReference type="SMART" id="SM00283">
    <property type="entry name" value="MA"/>
    <property type="match status" value="1"/>
</dbReference>
<feature type="domain" description="Methyl-accepting transducer" evidence="5">
    <location>
        <begin position="410"/>
        <end position="625"/>
    </location>
</feature>
<feature type="domain" description="HAMP" evidence="6">
    <location>
        <begin position="310"/>
        <end position="363"/>
    </location>
</feature>
<evidence type="ECO:0000259" key="6">
    <source>
        <dbReference type="PROSITE" id="PS50885"/>
    </source>
</evidence>
<keyword evidence="4" id="KW-0472">Membrane</keyword>
<dbReference type="InterPro" id="IPR004089">
    <property type="entry name" value="MCPsignal_dom"/>
</dbReference>
<evidence type="ECO:0000256" key="4">
    <source>
        <dbReference type="SAM" id="Phobius"/>
    </source>
</evidence>
<gene>
    <name evidence="7" type="ORF">SMD31_08810</name>
</gene>
<dbReference type="PANTHER" id="PTHR32089">
    <property type="entry name" value="METHYL-ACCEPTING CHEMOTAXIS PROTEIN MCPB"/>
    <property type="match status" value="1"/>
</dbReference>
<evidence type="ECO:0000256" key="2">
    <source>
        <dbReference type="ARBA" id="ARBA00029447"/>
    </source>
</evidence>
<feature type="transmembrane region" description="Helical" evidence="4">
    <location>
        <begin position="287"/>
        <end position="308"/>
    </location>
</feature>
<keyword evidence="1 3" id="KW-0807">Transducer</keyword>
<keyword evidence="8" id="KW-1185">Reference proteome</keyword>
<dbReference type="Gene3D" id="1.10.287.950">
    <property type="entry name" value="Methyl-accepting chemotaxis protein"/>
    <property type="match status" value="1"/>
</dbReference>
<comment type="caution">
    <text evidence="7">The sequence shown here is derived from an EMBL/GenBank/DDBJ whole genome shotgun (WGS) entry which is preliminary data.</text>
</comment>
<comment type="similarity">
    <text evidence="2">Belongs to the methyl-accepting chemotaxis (MCP) protein family.</text>
</comment>
<evidence type="ECO:0000313" key="8">
    <source>
        <dbReference type="Proteomes" id="UP001271769"/>
    </source>
</evidence>
<protein>
    <submittedName>
        <fullName evidence="7">HAMP domain-containing methyl-accepting chemotaxis protein</fullName>
    </submittedName>
</protein>
<feature type="transmembrane region" description="Helical" evidence="4">
    <location>
        <begin position="6"/>
        <end position="27"/>
    </location>
</feature>
<proteinExistence type="inferred from homology"/>
<dbReference type="CDD" id="cd06225">
    <property type="entry name" value="HAMP"/>
    <property type="match status" value="1"/>
</dbReference>
<dbReference type="Pfam" id="PF00672">
    <property type="entry name" value="HAMP"/>
    <property type="match status" value="1"/>
</dbReference>
<dbReference type="PROSITE" id="PS50111">
    <property type="entry name" value="CHEMOTAXIS_TRANSDUC_2"/>
    <property type="match status" value="1"/>
</dbReference>
<dbReference type="PANTHER" id="PTHR32089:SF112">
    <property type="entry name" value="LYSOZYME-LIKE PROTEIN-RELATED"/>
    <property type="match status" value="1"/>
</dbReference>
<dbReference type="PROSITE" id="PS50885">
    <property type="entry name" value="HAMP"/>
    <property type="match status" value="1"/>
</dbReference>
<evidence type="ECO:0000259" key="5">
    <source>
        <dbReference type="PROSITE" id="PS50111"/>
    </source>
</evidence>
<sequence>MTKSFGIAAKLAMAIALFALPVGFTIYKLYESQQIAIDFGNKEDQGNTYLGLLRKAHGTLLAGGDKAGIAATIDQAEAGYGAGMQSADLAKEAVTAVNGADPAAAAAAIRALITRVGDKSNLILDPDLDSYYVMDLVLLKVPDLMDRVTEVAGYIRSHETAAAGGYTITDVAELLKLDGGFNTVVAGATGSMDSAYGGSKDNLYGKVDILPDRLGQSYEAMNAALTAFTASYMQSDLAGGKAKLDIAAVNAAEKTAREAIIAFGDANDAALAELLEARVGTFVTDRIVTFAVTAVLFALAIFGTVWFIRRNVTRPVVELAGIMDELAQDRTDLTVPLLSRGDELGRMARAVETFREGIGKRLELENAAKAEAEHRVAQIRDIQTLCSDFDRAFVNAVGSMMGSAGDLRQESEVMRAAAQTSGAQSEEVSRLAATAAGNAQSIAGAITEMSASISEIGRQAETATQTAETAVARASDIGRIVNGLTEVAGRVAGVLGLIRDIAGKTNLLALNATIEAARAGEAGRGFAVVATEVKSLANQTTDATAEIEAQISGVQQTAQEAADAISEITEVIHGMNASTGAIFAAVTQQSAATQEIVRNVTEASAKTQEVAEVISEVKAAAETTGERSGHVLEVAGSVNGQAGTLKSVVEQFLGQLITTAGRDATKLHA</sequence>
<accession>A0ABU5DXJ5</accession>